<gene>
    <name evidence="3" type="ORF">D6D85_13210</name>
</gene>
<dbReference type="PANTHER" id="PTHR11373:SF4">
    <property type="entry name" value="DEOXYNUCLEOSIDE TRIPHOSPHATE TRIPHOSPHOHYDROLASE SAMHD1"/>
    <property type="match status" value="1"/>
</dbReference>
<feature type="domain" description="HD" evidence="1">
    <location>
        <begin position="3"/>
        <end position="67"/>
    </location>
</feature>
<dbReference type="GO" id="GO:0008832">
    <property type="term" value="F:dGTPase activity"/>
    <property type="evidence" value="ECO:0007669"/>
    <property type="project" value="TreeGrafter"/>
</dbReference>
<evidence type="ECO:0000259" key="2">
    <source>
        <dbReference type="Pfam" id="PF19276"/>
    </source>
</evidence>
<dbReference type="Gene3D" id="1.10.3210.10">
    <property type="entry name" value="Hypothetical protein af1432"/>
    <property type="match status" value="1"/>
</dbReference>
<dbReference type="EMBL" id="RCOS01000146">
    <property type="protein sequence ID" value="RSN72581.1"/>
    <property type="molecule type" value="Genomic_DNA"/>
</dbReference>
<dbReference type="PANTHER" id="PTHR11373">
    <property type="entry name" value="DEOXYNUCLEOSIDE TRIPHOSPHATE TRIPHOSPHOHYDROLASE"/>
    <property type="match status" value="1"/>
</dbReference>
<sequence length="354" mass="40639">MHMAGLIAETLKDLGVDVVQLSRLQGLLHDVGHGPFSHTFEPVLERICGLSHEEMTQKIVKETEISDVLSKNGFDPTEVADYSIGRGKIRYQNQIIRSPFDADKLDFTMRDSYHTGAGYYVDAYRIAYNVGIIDNSLGLNIKALPTLESLLISRLLSFRSIYFHKTSRAAQVMLTRAMEIVADRLEVEEAAKDVEKYIQLDDYTVWNVIRSDPRTKSIFEDLANRRLLKVAYEDILYRREGDLSLLERKSVIEGIRDEIANRSGVPREEIYVDTPLLRTLPMEDMSLEVLFFSSEGGEIKRLNAEEISPIIYQLRRTVMSTLRVYTRRENVEKVKKAAEEVFRGGSSFYYRVSY</sequence>
<dbReference type="InterPro" id="IPR050135">
    <property type="entry name" value="dGTPase-like"/>
</dbReference>
<evidence type="ECO:0000313" key="3">
    <source>
        <dbReference type="EMBL" id="RSN72581.1"/>
    </source>
</evidence>
<proteinExistence type="predicted"/>
<dbReference type="SUPFAM" id="SSF109604">
    <property type="entry name" value="HD-domain/PDEase-like"/>
    <property type="match status" value="1"/>
</dbReference>
<keyword evidence="4" id="KW-1185">Reference proteome</keyword>
<dbReference type="InterPro" id="IPR006674">
    <property type="entry name" value="HD_domain"/>
</dbReference>
<accession>A0A3R9R1F7</accession>
<name>A0A3R9R1F7_9CREN</name>
<organism evidence="3 4">
    <name type="scientific">Candidatus Methanodesulfokora washburnensis</name>
    <dbReference type="NCBI Taxonomy" id="2478471"/>
    <lineage>
        <taxon>Archaea</taxon>
        <taxon>Thermoproteota</taxon>
        <taxon>Candidatus Korarchaeia</taxon>
        <taxon>Candidatus Korarchaeia incertae sedis</taxon>
        <taxon>Candidatus Methanodesulfokora</taxon>
    </lineage>
</organism>
<dbReference type="InterPro" id="IPR003607">
    <property type="entry name" value="HD/PDEase_dom"/>
</dbReference>
<dbReference type="Pfam" id="PF19276">
    <property type="entry name" value="HD_assoc_2"/>
    <property type="match status" value="1"/>
</dbReference>
<dbReference type="CDD" id="cd00077">
    <property type="entry name" value="HDc"/>
    <property type="match status" value="1"/>
</dbReference>
<comment type="caution">
    <text evidence="3">The sequence shown here is derived from an EMBL/GenBank/DDBJ whole genome shotgun (WGS) entry which is preliminary data.</text>
</comment>
<evidence type="ECO:0000259" key="1">
    <source>
        <dbReference type="Pfam" id="PF01966"/>
    </source>
</evidence>
<reference evidence="3 4" key="1">
    <citation type="submission" date="2018-10" db="EMBL/GenBank/DDBJ databases">
        <title>Co-occurring genomic capacity for anaerobic methane metabolism and dissimilatory sulfite reduction discovered in the Korarchaeota.</title>
        <authorList>
            <person name="Mckay L.J."/>
            <person name="Dlakic M."/>
            <person name="Fields M.W."/>
            <person name="Delmont T.O."/>
            <person name="Eren A.M."/>
            <person name="Jay Z.J."/>
            <person name="Klingelsmith K.B."/>
            <person name="Rusch D.B."/>
            <person name="Inskeep W.P."/>
        </authorList>
    </citation>
    <scope>NUCLEOTIDE SEQUENCE [LARGE SCALE GENOMIC DNA]</scope>
    <source>
        <strain evidence="3 4">MDKW</strain>
    </source>
</reference>
<dbReference type="GO" id="GO:0006203">
    <property type="term" value="P:dGTP catabolic process"/>
    <property type="evidence" value="ECO:0007669"/>
    <property type="project" value="TreeGrafter"/>
</dbReference>
<dbReference type="InterPro" id="IPR045509">
    <property type="entry name" value="HD_assoc_2"/>
</dbReference>
<evidence type="ECO:0000313" key="4">
    <source>
        <dbReference type="Proteomes" id="UP000277582"/>
    </source>
</evidence>
<protein>
    <submittedName>
        <fullName evidence="3">HD domain-containing protein</fullName>
    </submittedName>
</protein>
<dbReference type="AlphaFoldDB" id="A0A3R9R1F7"/>
<feature type="domain" description="HD-associated" evidence="2">
    <location>
        <begin position="121"/>
        <end position="342"/>
    </location>
</feature>
<dbReference type="Proteomes" id="UP000277582">
    <property type="component" value="Unassembled WGS sequence"/>
</dbReference>
<dbReference type="Pfam" id="PF01966">
    <property type="entry name" value="HD"/>
    <property type="match status" value="1"/>
</dbReference>